<evidence type="ECO:0000313" key="5">
    <source>
        <dbReference type="EMBL" id="MBC5726540.1"/>
    </source>
</evidence>
<dbReference type="SUPFAM" id="SSF52540">
    <property type="entry name" value="P-loop containing nucleoside triphosphate hydrolases"/>
    <property type="match status" value="1"/>
</dbReference>
<dbReference type="Gene3D" id="3.40.50.300">
    <property type="entry name" value="P-loop containing nucleotide triphosphate hydrolases"/>
    <property type="match status" value="1"/>
</dbReference>
<dbReference type="Pfam" id="PF12399">
    <property type="entry name" value="BCA_ABC_TP_C"/>
    <property type="match status" value="1"/>
</dbReference>
<dbReference type="PANTHER" id="PTHR45772">
    <property type="entry name" value="CONSERVED COMPONENT OF ABC TRANSPORTER FOR NATURAL AMINO ACIDS-RELATED"/>
    <property type="match status" value="1"/>
</dbReference>
<proteinExistence type="predicted"/>
<dbReference type="InterPro" id="IPR003593">
    <property type="entry name" value="AAA+_ATPase"/>
</dbReference>
<dbReference type="EMBL" id="JACOPL010000018">
    <property type="protein sequence ID" value="MBC5726540.1"/>
    <property type="molecule type" value="Genomic_DNA"/>
</dbReference>
<dbReference type="InterPro" id="IPR032823">
    <property type="entry name" value="BCA_ABC_TP_C"/>
</dbReference>
<evidence type="ECO:0000259" key="4">
    <source>
        <dbReference type="PROSITE" id="PS50893"/>
    </source>
</evidence>
<keyword evidence="3 5" id="KW-0067">ATP-binding</keyword>
<dbReference type="InterPro" id="IPR027417">
    <property type="entry name" value="P-loop_NTPase"/>
</dbReference>
<name>A0A923RZR4_9FIRM</name>
<keyword evidence="6" id="KW-1185">Reference proteome</keyword>
<reference evidence="5" key="1">
    <citation type="submission" date="2020-08" db="EMBL/GenBank/DDBJ databases">
        <title>Genome public.</title>
        <authorList>
            <person name="Liu C."/>
            <person name="Sun Q."/>
        </authorList>
    </citation>
    <scope>NUCLEOTIDE SEQUENCE</scope>
    <source>
        <strain evidence="5">NSJ-28</strain>
    </source>
</reference>
<dbReference type="SMART" id="SM00382">
    <property type="entry name" value="AAA"/>
    <property type="match status" value="1"/>
</dbReference>
<dbReference type="Proteomes" id="UP000606499">
    <property type="component" value="Unassembled WGS sequence"/>
</dbReference>
<feature type="domain" description="ABC transporter" evidence="4">
    <location>
        <begin position="5"/>
        <end position="237"/>
    </location>
</feature>
<dbReference type="InterPro" id="IPR003439">
    <property type="entry name" value="ABC_transporter-like_ATP-bd"/>
</dbReference>
<dbReference type="CDD" id="cd03219">
    <property type="entry name" value="ABC_Mj1267_LivG_branched"/>
    <property type="match status" value="1"/>
</dbReference>
<dbReference type="GO" id="GO:0005886">
    <property type="term" value="C:plasma membrane"/>
    <property type="evidence" value="ECO:0007669"/>
    <property type="project" value="TreeGrafter"/>
</dbReference>
<keyword evidence="2" id="KW-0547">Nucleotide-binding</keyword>
<evidence type="ECO:0000256" key="1">
    <source>
        <dbReference type="ARBA" id="ARBA00022448"/>
    </source>
</evidence>
<accession>A0A923RZR4</accession>
<evidence type="ECO:0000256" key="3">
    <source>
        <dbReference type="ARBA" id="ARBA00022840"/>
    </source>
</evidence>
<dbReference type="PROSITE" id="PS50893">
    <property type="entry name" value="ABC_TRANSPORTER_2"/>
    <property type="match status" value="1"/>
</dbReference>
<gene>
    <name evidence="5" type="ORF">H8S45_13870</name>
</gene>
<organism evidence="5 6">
    <name type="scientific">Agathobaculum faecis</name>
    <dbReference type="NCBI Taxonomy" id="2763013"/>
    <lineage>
        <taxon>Bacteria</taxon>
        <taxon>Bacillati</taxon>
        <taxon>Bacillota</taxon>
        <taxon>Clostridia</taxon>
        <taxon>Eubacteriales</taxon>
        <taxon>Butyricicoccaceae</taxon>
        <taxon>Agathobaculum</taxon>
    </lineage>
</organism>
<dbReference type="Pfam" id="PF00005">
    <property type="entry name" value="ABC_tran"/>
    <property type="match status" value="1"/>
</dbReference>
<protein>
    <submittedName>
        <fullName evidence="5">ABC transporter ATP-binding protein</fullName>
    </submittedName>
</protein>
<dbReference type="PANTHER" id="PTHR45772:SF9">
    <property type="entry name" value="CONSERVED COMPONENT OF ABC TRANSPORTER FOR NATURAL AMINO ACIDS"/>
    <property type="match status" value="1"/>
</dbReference>
<dbReference type="GO" id="GO:0016887">
    <property type="term" value="F:ATP hydrolysis activity"/>
    <property type="evidence" value="ECO:0007669"/>
    <property type="project" value="InterPro"/>
</dbReference>
<keyword evidence="1" id="KW-0813">Transport</keyword>
<dbReference type="InterPro" id="IPR051120">
    <property type="entry name" value="ABC_AA/LPS_Transport"/>
</dbReference>
<dbReference type="GO" id="GO:0005524">
    <property type="term" value="F:ATP binding"/>
    <property type="evidence" value="ECO:0007669"/>
    <property type="project" value="UniProtKB-KW"/>
</dbReference>
<comment type="caution">
    <text evidence="5">The sequence shown here is derived from an EMBL/GenBank/DDBJ whole genome shotgun (WGS) entry which is preliminary data.</text>
</comment>
<evidence type="ECO:0000256" key="2">
    <source>
        <dbReference type="ARBA" id="ARBA00022741"/>
    </source>
</evidence>
<dbReference type="AlphaFoldDB" id="A0A923RZR4"/>
<sequence>MSVIVKMEHVTKQFGGLTAVNDFSGEIEKNAIVGLIGPNGAGKTTLFNMIANYYHPTSGKIYFKDQDITEARTEDMARMGLARTFQVTKPFGDMTVLQNIMVGAFLHTTNARQVEQKAREVAGLVGMTCDLDMIANNTTTVDKKKLEIARALAVGPELILLDEVMAGCNPQEKLELVDTCRKVRDAGVTILIIEHDIKTIMSLCDKIYILHRGEKLVEGTPEQVANDKRAISAYLGEDFDNAEN</sequence>
<dbReference type="RefSeq" id="WP_159068121.1">
    <property type="nucleotide sequence ID" value="NZ_JACOPL010000018.1"/>
</dbReference>
<evidence type="ECO:0000313" key="6">
    <source>
        <dbReference type="Proteomes" id="UP000606499"/>
    </source>
</evidence>